<feature type="region of interest" description="Disordered" evidence="2">
    <location>
        <begin position="14"/>
        <end position="34"/>
    </location>
</feature>
<dbReference type="Pfam" id="PF03914">
    <property type="entry name" value="CBF"/>
    <property type="match status" value="1"/>
</dbReference>
<feature type="compositionally biased region" description="Acidic residues" evidence="2">
    <location>
        <begin position="565"/>
        <end position="577"/>
    </location>
</feature>
<proteinExistence type="inferred from homology"/>
<evidence type="ECO:0000256" key="2">
    <source>
        <dbReference type="SAM" id="MobiDB-lite"/>
    </source>
</evidence>
<sequence>MKAVIVREVRALVFRPGGPGPGPRDAAGAAGGSEPRGHVHTYIRFADEDAQGDGAGGEGAAMRRARGADGNARGKGAPGTRAGGPATMARWNAHAWYYAAVTLNQVVLSPAEADRAVARTLVGVYFEMFEEVLGAKRRGEVSEEAAGSGGEGGGHGDGDAKAKGKNGGREKGERQGKGRRPAGAKEVRGAAGFAEVEDATSRLLGAVLTGVNRALPFAKLDVAGDETFKAHIDTLFLITHTSTFNISLQALLLVLQITTSLSAHHPSHPSTSAAPASSFATALTDRFYRTLYASLADARLAESNKQAMYLNLLFKALKADRNVERVAAFVRRFVQVLAVGVGGGGGAEFVAGGLYLLGELFQSIPELKTLLGGKGKRGVVPVEGEDYEPLKRDPQYAHASATPMYELMPLLHHYHPTVSLHARQLLNSEPITASPDLALNTLSHFLDRFVYKNPKKPRTRGPSAMQPAASAQDGAGGVKMSRGEVADDGLRVNEENWWKRKAEDVPADQVFFHRYFTKKKEREDEKAAKVGKRRGREDESDESDESDGDEGASDDGELSASDVEPSADVEDDVEGPDSDAMKATMPAELQDDDLMEDSEDQDDIPSGLDEDSEDENISLSDKESANKDEPEEEEDDGSDAFSLVEGSDAEDLLSLDADVDVPGGIGLIEYDGSVASDDAGEWSGFGAEGDAQSKKGKRKREQDGAKDRRKKLKSLPTFASYEDYARMIEDGPEDNL</sequence>
<dbReference type="InterPro" id="IPR005612">
    <property type="entry name" value="CCAAT-binding_factor"/>
</dbReference>
<feature type="compositionally biased region" description="Acidic residues" evidence="2">
    <location>
        <begin position="629"/>
        <end position="638"/>
    </location>
</feature>
<dbReference type="Proteomes" id="UP000639403">
    <property type="component" value="Unassembled WGS sequence"/>
</dbReference>
<dbReference type="InterPro" id="IPR040155">
    <property type="entry name" value="CEBPZ/Mak21-like"/>
</dbReference>
<dbReference type="GO" id="GO:0005634">
    <property type="term" value="C:nucleus"/>
    <property type="evidence" value="ECO:0007669"/>
    <property type="project" value="TreeGrafter"/>
</dbReference>
<comment type="similarity">
    <text evidence="1">Belongs to the CBF/MAK21 family.</text>
</comment>
<feature type="compositionally biased region" description="Acidic residues" evidence="2">
    <location>
        <begin position="647"/>
        <end position="659"/>
    </location>
</feature>
<feature type="compositionally biased region" description="Low complexity" evidence="2">
    <location>
        <begin position="68"/>
        <end position="85"/>
    </location>
</feature>
<feature type="compositionally biased region" description="Acidic residues" evidence="2">
    <location>
        <begin position="589"/>
        <end position="616"/>
    </location>
</feature>
<evidence type="ECO:0000256" key="1">
    <source>
        <dbReference type="ARBA" id="ARBA00007797"/>
    </source>
</evidence>
<protein>
    <recommendedName>
        <fullName evidence="3">CCAAT-binding factor domain-containing protein</fullName>
    </recommendedName>
</protein>
<feature type="region of interest" description="Disordered" evidence="2">
    <location>
        <begin position="522"/>
        <end position="712"/>
    </location>
</feature>
<evidence type="ECO:0000259" key="3">
    <source>
        <dbReference type="Pfam" id="PF03914"/>
    </source>
</evidence>
<dbReference type="PANTHER" id="PTHR12048:SF0">
    <property type="entry name" value="CCAAT_ENHANCER-BINDING PROTEIN ZETA"/>
    <property type="match status" value="1"/>
</dbReference>
<accession>A0A8H7NYY1</accession>
<evidence type="ECO:0000313" key="5">
    <source>
        <dbReference type="Proteomes" id="UP000639403"/>
    </source>
</evidence>
<reference evidence="4" key="2">
    <citation type="journal article" name="Front. Microbiol.">
        <title>Degradative Capacity of Two Strains of Rhodonia placenta: From Phenotype to Genotype.</title>
        <authorList>
            <person name="Kolle M."/>
            <person name="Horta M.A.C."/>
            <person name="Nowrousian M."/>
            <person name="Ohm R.A."/>
            <person name="Benz J.P."/>
            <person name="Pilgard A."/>
        </authorList>
    </citation>
    <scope>NUCLEOTIDE SEQUENCE</scope>
    <source>
        <strain evidence="4">FPRL280</strain>
    </source>
</reference>
<evidence type="ECO:0000313" key="4">
    <source>
        <dbReference type="EMBL" id="KAF9810268.1"/>
    </source>
</evidence>
<feature type="compositionally biased region" description="Acidic residues" evidence="2">
    <location>
        <begin position="538"/>
        <end position="557"/>
    </location>
</feature>
<feature type="region of interest" description="Disordered" evidence="2">
    <location>
        <begin position="138"/>
        <end position="190"/>
    </location>
</feature>
<comment type="caution">
    <text evidence="4">The sequence shown here is derived from an EMBL/GenBank/DDBJ whole genome shotgun (WGS) entry which is preliminary data.</text>
</comment>
<gene>
    <name evidence="4" type="ORF">IEO21_07036</name>
</gene>
<dbReference type="PANTHER" id="PTHR12048">
    <property type="entry name" value="CCAAT-BINDING FACTOR-RELATED"/>
    <property type="match status" value="1"/>
</dbReference>
<organism evidence="4 5">
    <name type="scientific">Rhodonia placenta</name>
    <dbReference type="NCBI Taxonomy" id="104341"/>
    <lineage>
        <taxon>Eukaryota</taxon>
        <taxon>Fungi</taxon>
        <taxon>Dikarya</taxon>
        <taxon>Basidiomycota</taxon>
        <taxon>Agaricomycotina</taxon>
        <taxon>Agaricomycetes</taxon>
        <taxon>Polyporales</taxon>
        <taxon>Adustoporiaceae</taxon>
        <taxon>Rhodonia</taxon>
    </lineage>
</organism>
<feature type="region of interest" description="Disordered" evidence="2">
    <location>
        <begin position="453"/>
        <end position="487"/>
    </location>
</feature>
<dbReference type="EMBL" id="JADOXO010000181">
    <property type="protein sequence ID" value="KAF9810268.1"/>
    <property type="molecule type" value="Genomic_DNA"/>
</dbReference>
<feature type="region of interest" description="Disordered" evidence="2">
    <location>
        <begin position="49"/>
        <end position="85"/>
    </location>
</feature>
<feature type="domain" description="CCAAT-binding factor" evidence="3">
    <location>
        <begin position="247"/>
        <end position="422"/>
    </location>
</feature>
<reference evidence="4" key="1">
    <citation type="submission" date="2020-11" db="EMBL/GenBank/DDBJ databases">
        <authorList>
            <person name="Koelle M."/>
            <person name="Horta M.A.C."/>
            <person name="Nowrousian M."/>
            <person name="Ohm R.A."/>
            <person name="Benz P."/>
            <person name="Pilgard A."/>
        </authorList>
    </citation>
    <scope>NUCLEOTIDE SEQUENCE</scope>
    <source>
        <strain evidence="4">FPRL280</strain>
    </source>
</reference>
<name>A0A8H7NYY1_9APHY</name>
<feature type="compositionally biased region" description="Basic and acidic residues" evidence="2">
    <location>
        <begin position="154"/>
        <end position="176"/>
    </location>
</feature>
<dbReference type="AlphaFoldDB" id="A0A8H7NYY1"/>